<name>A0A1I5QG24_9ACTN</name>
<evidence type="ECO:0000256" key="1">
    <source>
        <dbReference type="ARBA" id="ARBA00004370"/>
    </source>
</evidence>
<dbReference type="InParanoid" id="A0A1I5QG24"/>
<proteinExistence type="predicted"/>
<accession>A0A1I5QG24</accession>
<sequence>MSVTEERPARRRPVPRKGPRKDPRKNKAARRSLGSALKRAAGLGWPVTLALAICLSALAVDGWAGRRSERSPAANRALVDKTRTARVVADVSAKVERIFTYVHTDPAATERAASAVLTGRAIGDYRRLFGLVEQNAPVMRLALTTKVTKAGLIELTRDGTAVLLVMLDQTTTRDGKATGSPVAAQLIVTARDDHGWRISDLRAA</sequence>
<evidence type="ECO:0000256" key="2">
    <source>
        <dbReference type="ARBA" id="ARBA00023136"/>
    </source>
</evidence>
<organism evidence="4 5">
    <name type="scientific">Actinomadura madurae</name>
    <dbReference type="NCBI Taxonomy" id="1993"/>
    <lineage>
        <taxon>Bacteria</taxon>
        <taxon>Bacillati</taxon>
        <taxon>Actinomycetota</taxon>
        <taxon>Actinomycetes</taxon>
        <taxon>Streptosporangiales</taxon>
        <taxon>Thermomonosporaceae</taxon>
        <taxon>Actinomadura</taxon>
    </lineage>
</organism>
<keyword evidence="2" id="KW-0472">Membrane</keyword>
<dbReference type="GO" id="GO:0016020">
    <property type="term" value="C:membrane"/>
    <property type="evidence" value="ECO:0007669"/>
    <property type="project" value="UniProtKB-SubCell"/>
</dbReference>
<protein>
    <submittedName>
        <fullName evidence="4">Mce-associated membrane protein</fullName>
    </submittedName>
</protein>
<dbReference type="PANTHER" id="PTHR37042">
    <property type="entry name" value="OUTER MEMBRANE PROTEIN RV1973"/>
    <property type="match status" value="1"/>
</dbReference>
<reference evidence="4 5" key="1">
    <citation type="submission" date="2016-10" db="EMBL/GenBank/DDBJ databases">
        <authorList>
            <person name="de Groot N.N."/>
        </authorList>
    </citation>
    <scope>NUCLEOTIDE SEQUENCE [LARGE SCALE GENOMIC DNA]</scope>
    <source>
        <strain evidence="4 5">DSM 43067</strain>
    </source>
</reference>
<dbReference type="AlphaFoldDB" id="A0A1I5QG24"/>
<dbReference type="PANTHER" id="PTHR37042:SF4">
    <property type="entry name" value="OUTER MEMBRANE PROTEIN RV1973"/>
    <property type="match status" value="1"/>
</dbReference>
<gene>
    <name evidence="4" type="ORF">SAMN04489713_114113</name>
</gene>
<feature type="region of interest" description="Disordered" evidence="3">
    <location>
        <begin position="1"/>
        <end position="32"/>
    </location>
</feature>
<evidence type="ECO:0000256" key="3">
    <source>
        <dbReference type="SAM" id="MobiDB-lite"/>
    </source>
</evidence>
<dbReference type="STRING" id="1993.SAMN04489713_114113"/>
<dbReference type="EMBL" id="FOVH01000014">
    <property type="protein sequence ID" value="SFP44950.1"/>
    <property type="molecule type" value="Genomic_DNA"/>
</dbReference>
<evidence type="ECO:0000313" key="4">
    <source>
        <dbReference type="EMBL" id="SFP44950.1"/>
    </source>
</evidence>
<evidence type="ECO:0000313" key="5">
    <source>
        <dbReference type="Proteomes" id="UP000183413"/>
    </source>
</evidence>
<keyword evidence="5" id="KW-1185">Reference proteome</keyword>
<feature type="compositionally biased region" description="Basic residues" evidence="3">
    <location>
        <begin position="9"/>
        <end position="30"/>
    </location>
</feature>
<dbReference type="Proteomes" id="UP000183413">
    <property type="component" value="Unassembled WGS sequence"/>
</dbReference>
<dbReference type="RefSeq" id="WP_021597363.1">
    <property type="nucleotide sequence ID" value="NZ_FOVH01000014.1"/>
</dbReference>
<comment type="subcellular location">
    <subcellularLocation>
        <location evidence="1">Membrane</location>
    </subcellularLocation>
</comment>